<keyword evidence="3 10" id="KW-0812">Transmembrane</keyword>
<proteinExistence type="inferred from homology"/>
<evidence type="ECO:0000256" key="1">
    <source>
        <dbReference type="ARBA" id="ARBA00004479"/>
    </source>
</evidence>
<keyword evidence="6 10" id="KW-0472">Membrane</keyword>
<dbReference type="Pfam" id="PF18001">
    <property type="entry name" value="Il13Ra_Ig"/>
    <property type="match status" value="1"/>
</dbReference>
<sequence>MEMEEEAAQLLATPDPPPGGDATGRRQHGFPVRPDPAAPGRRRKGAKPSRAGSGRPRCFLPPSNVSYSVVQICTLKWTWKPPENVSSSCDLEYSTDIAINGILQGKSEWSKKLFRVADVPMNKEVCLKVRSECKSDNATNPSDWAESLILPKGVPDTEASNISCIWHNLKSMVCTWLRGKKASDRTNYTLYYWYEGLQSHQQCEDYHIHERTFRCSFKFALAKSLYPTVNILVQGDSEEVRPICESKDPTTIVKPGTPKIVKLFNTNNGISIEWQQPDTFPSGCLVYEVEYKDSKSDTTTKIENRSNKTEIPSIHPKFKYTFKVRAKASLTCYSSQLWSDWSEEKSIGEESVDSDSTFYITLIVVIPLIVAVSTIILLVYLQRLKILILPPIPDPREILKRMFLEQNEDPQNYPKDGLVYAYDKLAKEEEINPVIWIEVPETAISGNKH</sequence>
<protein>
    <submittedName>
        <fullName evidence="13">Interleukin-13 receptor subunit alpha-1</fullName>
    </submittedName>
</protein>
<accession>A0A1U7RV60</accession>
<keyword evidence="5 10" id="KW-1133">Transmembrane helix</keyword>
<dbReference type="CTD" id="3597"/>
<keyword evidence="8" id="KW-0325">Glycoprotein</keyword>
<feature type="transmembrane region" description="Helical" evidence="10">
    <location>
        <begin position="358"/>
        <end position="381"/>
    </location>
</feature>
<dbReference type="InterPro" id="IPR036116">
    <property type="entry name" value="FN3_sf"/>
</dbReference>
<evidence type="ECO:0000256" key="6">
    <source>
        <dbReference type="ARBA" id="ARBA00023136"/>
    </source>
</evidence>
<evidence type="ECO:0000313" key="12">
    <source>
        <dbReference type="Proteomes" id="UP000189705"/>
    </source>
</evidence>
<dbReference type="InterPro" id="IPR003961">
    <property type="entry name" value="FN3_dom"/>
</dbReference>
<dbReference type="PANTHER" id="PTHR23037">
    <property type="entry name" value="CYTOKINE RECEPTOR"/>
    <property type="match status" value="1"/>
</dbReference>
<evidence type="ECO:0000256" key="3">
    <source>
        <dbReference type="ARBA" id="ARBA00022692"/>
    </source>
</evidence>
<dbReference type="Gene3D" id="2.60.40.10">
    <property type="entry name" value="Immunoglobulins"/>
    <property type="match status" value="3"/>
</dbReference>
<dbReference type="GO" id="GO:0009897">
    <property type="term" value="C:external side of plasma membrane"/>
    <property type="evidence" value="ECO:0007669"/>
    <property type="project" value="TreeGrafter"/>
</dbReference>
<dbReference type="PANTHER" id="PTHR23037:SF46">
    <property type="entry name" value="INTERLEUKIN 5 RECEPTOR SUBUNIT ALPHA"/>
    <property type="match status" value="1"/>
</dbReference>
<dbReference type="STRING" id="38654.A0A1U7RV60"/>
<reference evidence="13" key="1">
    <citation type="submission" date="2025-08" db="UniProtKB">
        <authorList>
            <consortium name="RefSeq"/>
        </authorList>
    </citation>
    <scope>IDENTIFICATION</scope>
</reference>
<dbReference type="KEGG" id="asn:102385601"/>
<feature type="domain" description="Fibronectin type-III" evidence="11">
    <location>
        <begin position="254"/>
        <end position="350"/>
    </location>
</feature>
<evidence type="ECO:0000256" key="2">
    <source>
        <dbReference type="ARBA" id="ARBA00008159"/>
    </source>
</evidence>
<dbReference type="RefSeq" id="XP_006024511.2">
    <property type="nucleotide sequence ID" value="XM_006024449.3"/>
</dbReference>
<dbReference type="AlphaFoldDB" id="A0A1U7RV60"/>
<dbReference type="SUPFAM" id="SSF49265">
    <property type="entry name" value="Fibronectin type III"/>
    <property type="match status" value="2"/>
</dbReference>
<dbReference type="Proteomes" id="UP000189705">
    <property type="component" value="Unplaced"/>
</dbReference>
<comment type="subcellular location">
    <subcellularLocation>
        <location evidence="1">Membrane</location>
        <topology evidence="1">Single-pass type I membrane protein</topology>
    </subcellularLocation>
</comment>
<evidence type="ECO:0000313" key="13">
    <source>
        <dbReference type="RefSeq" id="XP_006024511.2"/>
    </source>
</evidence>
<dbReference type="InParanoid" id="A0A1U7RV60"/>
<dbReference type="eggNOG" id="ENOG502RYXH">
    <property type="taxonomic scope" value="Eukaryota"/>
</dbReference>
<dbReference type="GO" id="GO:0004896">
    <property type="term" value="F:cytokine receptor activity"/>
    <property type="evidence" value="ECO:0007669"/>
    <property type="project" value="TreeGrafter"/>
</dbReference>
<dbReference type="InterPro" id="IPR040566">
    <property type="entry name" value="Il13Ra_Ig"/>
</dbReference>
<dbReference type="GeneID" id="102385601"/>
<evidence type="ECO:0000256" key="5">
    <source>
        <dbReference type="ARBA" id="ARBA00022989"/>
    </source>
</evidence>
<evidence type="ECO:0000256" key="4">
    <source>
        <dbReference type="ARBA" id="ARBA00022729"/>
    </source>
</evidence>
<organism evidence="12 13">
    <name type="scientific">Alligator sinensis</name>
    <name type="common">Chinese alligator</name>
    <dbReference type="NCBI Taxonomy" id="38654"/>
    <lineage>
        <taxon>Eukaryota</taxon>
        <taxon>Metazoa</taxon>
        <taxon>Chordata</taxon>
        <taxon>Craniata</taxon>
        <taxon>Vertebrata</taxon>
        <taxon>Euteleostomi</taxon>
        <taxon>Archelosauria</taxon>
        <taxon>Archosauria</taxon>
        <taxon>Crocodylia</taxon>
        <taxon>Alligatoridae</taxon>
        <taxon>Alligatorinae</taxon>
        <taxon>Alligator</taxon>
    </lineage>
</organism>
<evidence type="ECO:0000256" key="9">
    <source>
        <dbReference type="SAM" id="MobiDB-lite"/>
    </source>
</evidence>
<dbReference type="Pfam" id="PF21605">
    <property type="entry name" value="CRLF2-like_D2"/>
    <property type="match status" value="1"/>
</dbReference>
<keyword evidence="12" id="KW-1185">Reference proteome</keyword>
<evidence type="ECO:0000256" key="7">
    <source>
        <dbReference type="ARBA" id="ARBA00023170"/>
    </source>
</evidence>
<gene>
    <name evidence="13" type="primary">IL13RA1</name>
</gene>
<comment type="similarity">
    <text evidence="2">Belongs to the type I cytokine receptor family. Type 5 subfamily.</text>
</comment>
<evidence type="ECO:0000256" key="10">
    <source>
        <dbReference type="SAM" id="Phobius"/>
    </source>
</evidence>
<dbReference type="InterPro" id="IPR013783">
    <property type="entry name" value="Ig-like_fold"/>
</dbReference>
<evidence type="ECO:0000259" key="11">
    <source>
        <dbReference type="PROSITE" id="PS50853"/>
    </source>
</evidence>
<dbReference type="Pfam" id="PF09240">
    <property type="entry name" value="IL6Ra-bind"/>
    <property type="match status" value="1"/>
</dbReference>
<dbReference type="CDD" id="cd00063">
    <property type="entry name" value="FN3"/>
    <property type="match status" value="1"/>
</dbReference>
<feature type="region of interest" description="Disordered" evidence="9">
    <location>
        <begin position="1"/>
        <end position="57"/>
    </location>
</feature>
<name>A0A1U7RV60_ALLSI</name>
<keyword evidence="4" id="KW-0732">Signal</keyword>
<dbReference type="InterPro" id="IPR048648">
    <property type="entry name" value="CRLF2-like_D2"/>
</dbReference>
<dbReference type="PROSITE" id="PS50853">
    <property type="entry name" value="FN3"/>
    <property type="match status" value="1"/>
</dbReference>
<keyword evidence="7 13" id="KW-0675">Receptor</keyword>
<dbReference type="InterPro" id="IPR015321">
    <property type="entry name" value="TypeI_recpt_CBD"/>
</dbReference>
<evidence type="ECO:0000256" key="8">
    <source>
        <dbReference type="ARBA" id="ARBA00023180"/>
    </source>
</evidence>